<dbReference type="InterPro" id="IPR019639">
    <property type="entry name" value="DUF2505"/>
</dbReference>
<dbReference type="AlphaFoldDB" id="A0A3A4F2M9"/>
<gene>
    <name evidence="1" type="ORF">D3250_08445</name>
</gene>
<evidence type="ECO:0000313" key="2">
    <source>
        <dbReference type="Proteomes" id="UP000266615"/>
    </source>
</evidence>
<name>A0A3A4F2M9_9MICC</name>
<dbReference type="Pfam" id="PF10698">
    <property type="entry name" value="DUF2505"/>
    <property type="match status" value="1"/>
</dbReference>
<accession>A0A3A4F2M9</accession>
<dbReference type="Proteomes" id="UP000266615">
    <property type="component" value="Unassembled WGS sequence"/>
</dbReference>
<keyword evidence="2" id="KW-1185">Reference proteome</keyword>
<evidence type="ECO:0000313" key="1">
    <source>
        <dbReference type="EMBL" id="RJN32096.1"/>
    </source>
</evidence>
<organism evidence="1 2">
    <name type="scientific">Nesterenkonia natronophila</name>
    <dbReference type="NCBI Taxonomy" id="2174932"/>
    <lineage>
        <taxon>Bacteria</taxon>
        <taxon>Bacillati</taxon>
        <taxon>Actinomycetota</taxon>
        <taxon>Actinomycetes</taxon>
        <taxon>Micrococcales</taxon>
        <taxon>Micrococcaceae</taxon>
        <taxon>Nesterenkonia</taxon>
    </lineage>
</organism>
<proteinExistence type="predicted"/>
<dbReference type="EMBL" id="QYZP01000002">
    <property type="protein sequence ID" value="RJN32096.1"/>
    <property type="molecule type" value="Genomic_DNA"/>
</dbReference>
<dbReference type="RefSeq" id="WP_119902885.1">
    <property type="nucleotide sequence ID" value="NZ_QYZP01000002.1"/>
</dbReference>
<protein>
    <submittedName>
        <fullName evidence="1">DUF2505 domain-containing protein</fullName>
    </submittedName>
</protein>
<sequence length="167" mass="17815">MAIEAEKVIPHSVENIVEAYATEAFHTHLAAQVGSELKSFEVTRSDDGSVVISSVQAMGADKLPDLARKVVKGTVTVNITDTWGAPDAGGSRRSDTVVNVANAPVKGVASQNLHARSSTETLATVRGDVDIKIPLLGKKLKAQAEPHMAKFVELQAKEVSKFIESQR</sequence>
<reference evidence="1 2" key="1">
    <citation type="submission" date="2018-09" db="EMBL/GenBank/DDBJ databases">
        <title>Nesterenkonia natronophila sp. nov., an alkaliphilic actinobacteriume isolated from a soda lake, and emended description of the genus Nesterenkonia.</title>
        <authorList>
            <person name="Menes R.J."/>
            <person name="Iriarte A."/>
        </authorList>
    </citation>
    <scope>NUCLEOTIDE SEQUENCE [LARGE SCALE GENOMIC DNA]</scope>
    <source>
        <strain evidence="1 2">M8</strain>
    </source>
</reference>
<dbReference type="OrthoDB" id="3266819at2"/>
<comment type="caution">
    <text evidence="1">The sequence shown here is derived from an EMBL/GenBank/DDBJ whole genome shotgun (WGS) entry which is preliminary data.</text>
</comment>